<dbReference type="Proteomes" id="UP000032221">
    <property type="component" value="Unassembled WGS sequence"/>
</dbReference>
<dbReference type="AlphaFoldDB" id="A0A0D1JAI3"/>
<gene>
    <name evidence="1" type="ORF">TL10_01490</name>
</gene>
<dbReference type="EMBL" id="JXST01000002">
    <property type="protein sequence ID" value="KIU18538.1"/>
    <property type="molecule type" value="Genomic_DNA"/>
</dbReference>
<protein>
    <submittedName>
        <fullName evidence="1">Uncharacterized protein</fullName>
    </submittedName>
</protein>
<comment type="caution">
    <text evidence="1">The sequence shown here is derived from an EMBL/GenBank/DDBJ whole genome shotgun (WGS) entry which is preliminary data.</text>
</comment>
<proteinExistence type="predicted"/>
<sequence length="193" mass="21490">MRKWKRVNTSSGVRIRSGLEAHEVMMLRNLVGSLVEMLDDRESASPRDELAELTGMKIGPSQAPDDDTMRRLLPDFYHDPATHPDGRAAGESLNGALRSLHEPTIVDAKRQAAQRLLDSLPEPAGKFELTEEQAEGWASAINDVRLALGAMLDIGPDGPQRLSPDHPMAGHLEVYQWLTYLQEYLVLSLLDER</sequence>
<name>A0A0D1JAI3_9MYCO</name>
<dbReference type="STRING" id="280871.TL10_01490"/>
<dbReference type="OrthoDB" id="3268479at2"/>
<reference evidence="1 2" key="1">
    <citation type="submission" date="2015-01" db="EMBL/GenBank/DDBJ databases">
        <title>Genome sequence of Mycobacterium llatzerense and Mycobacterium immunogenum recovered from brain abscess.</title>
        <authorList>
            <person name="Greninger A.L."/>
            <person name="Langelier C."/>
            <person name="Cunningham G."/>
            <person name="Chiu C.Y."/>
            <person name="Miller S."/>
        </authorList>
    </citation>
    <scope>NUCLEOTIDE SEQUENCE [LARGE SCALE GENOMIC DNA]</scope>
    <source>
        <strain evidence="1 2">CLUC14</strain>
    </source>
</reference>
<organism evidence="1 2">
    <name type="scientific">Mycolicibacterium llatzerense</name>
    <dbReference type="NCBI Taxonomy" id="280871"/>
    <lineage>
        <taxon>Bacteria</taxon>
        <taxon>Bacillati</taxon>
        <taxon>Actinomycetota</taxon>
        <taxon>Actinomycetes</taxon>
        <taxon>Mycobacteriales</taxon>
        <taxon>Mycobacteriaceae</taxon>
        <taxon>Mycolicibacterium</taxon>
    </lineage>
</organism>
<dbReference type="Pfam" id="PF09438">
    <property type="entry name" value="DUF2017"/>
    <property type="match status" value="1"/>
</dbReference>
<evidence type="ECO:0000313" key="1">
    <source>
        <dbReference type="EMBL" id="KIU18538.1"/>
    </source>
</evidence>
<accession>A0A0D1JAI3</accession>
<dbReference type="PATRIC" id="fig|280871.6.peg.301"/>
<dbReference type="InterPro" id="IPR018561">
    <property type="entry name" value="AosR"/>
</dbReference>
<keyword evidence="2" id="KW-1185">Reference proteome</keyword>
<dbReference type="RefSeq" id="WP_043394554.1">
    <property type="nucleotide sequence ID" value="NZ_JXST01000002.1"/>
</dbReference>
<evidence type="ECO:0000313" key="2">
    <source>
        <dbReference type="Proteomes" id="UP000032221"/>
    </source>
</evidence>